<evidence type="ECO:0000313" key="3">
    <source>
        <dbReference type="EMBL" id="STZ57008.1"/>
    </source>
</evidence>
<dbReference type="PANTHER" id="PTHR35526:SF3">
    <property type="entry name" value="ANTI-SIGMA-F FACTOR RSBW"/>
    <property type="match status" value="1"/>
</dbReference>
<evidence type="ECO:0000259" key="2">
    <source>
        <dbReference type="Pfam" id="PF13581"/>
    </source>
</evidence>
<dbReference type="GO" id="GO:0004674">
    <property type="term" value="F:protein serine/threonine kinase activity"/>
    <property type="evidence" value="ECO:0007669"/>
    <property type="project" value="UniProtKB-KW"/>
</dbReference>
<dbReference type="InterPro" id="IPR003594">
    <property type="entry name" value="HATPase_dom"/>
</dbReference>
<dbReference type="PANTHER" id="PTHR35526">
    <property type="entry name" value="ANTI-SIGMA-F FACTOR RSBW-RELATED"/>
    <property type="match status" value="1"/>
</dbReference>
<dbReference type="RefSeq" id="WP_115277398.1">
    <property type="nucleotide sequence ID" value="NZ_AP022600.1"/>
</dbReference>
<evidence type="ECO:0000313" key="4">
    <source>
        <dbReference type="Proteomes" id="UP000254978"/>
    </source>
</evidence>
<feature type="domain" description="Histidine kinase/HSP90-like ATPase" evidence="2">
    <location>
        <begin position="16"/>
        <end position="134"/>
    </location>
</feature>
<reference evidence="3 4" key="1">
    <citation type="submission" date="2018-06" db="EMBL/GenBank/DDBJ databases">
        <authorList>
            <consortium name="Pathogen Informatics"/>
            <person name="Doyle S."/>
        </authorList>
    </citation>
    <scope>NUCLEOTIDE SEQUENCE [LARGE SCALE GENOMIC DNA]</scope>
    <source>
        <strain evidence="3 4">NCTC10821</strain>
    </source>
</reference>
<dbReference type="InterPro" id="IPR050267">
    <property type="entry name" value="Anti-sigma-factor_SerPK"/>
</dbReference>
<dbReference type="CDD" id="cd16936">
    <property type="entry name" value="HATPase_RsbW-like"/>
    <property type="match status" value="1"/>
</dbReference>
<gene>
    <name evidence="3" type="ORF">NCTC10821_00501</name>
</gene>
<dbReference type="SUPFAM" id="SSF55874">
    <property type="entry name" value="ATPase domain of HSP90 chaperone/DNA topoisomerase II/histidine kinase"/>
    <property type="match status" value="1"/>
</dbReference>
<dbReference type="InterPro" id="IPR036890">
    <property type="entry name" value="HATPase_C_sf"/>
</dbReference>
<keyword evidence="4" id="KW-1185">Reference proteome</keyword>
<dbReference type="Proteomes" id="UP000254978">
    <property type="component" value="Unassembled WGS sequence"/>
</dbReference>
<dbReference type="Pfam" id="PF13581">
    <property type="entry name" value="HATPase_c_2"/>
    <property type="match status" value="1"/>
</dbReference>
<dbReference type="OrthoDB" id="5243175at2"/>
<keyword evidence="1" id="KW-0418">Kinase</keyword>
<accession>A0A378T855</accession>
<dbReference type="EMBL" id="UGQT01000001">
    <property type="protein sequence ID" value="STZ57008.1"/>
    <property type="molecule type" value="Genomic_DNA"/>
</dbReference>
<proteinExistence type="predicted"/>
<evidence type="ECO:0000256" key="1">
    <source>
        <dbReference type="ARBA" id="ARBA00022527"/>
    </source>
</evidence>
<sequence>MTPPPHSTDELVRAGPADARTASVLRDDLQTWLSQAVRVTPILLSDIVTSVYEALANCVDHAYARRVEDGTMSMHAVYDPGGQRICVSISDGGTWREPPPSDPLDTRGRGLALMRALANRCTIVGRPTGTTVELLFEMAMSRV</sequence>
<protein>
    <submittedName>
        <fullName evidence="3">Putative anti-sigma regulatory factor</fullName>
    </submittedName>
</protein>
<keyword evidence="1" id="KW-0723">Serine/threonine-protein kinase</keyword>
<organism evidence="3 4">
    <name type="scientific">Mycolicibacterium tokaiense</name>
    <dbReference type="NCBI Taxonomy" id="39695"/>
    <lineage>
        <taxon>Bacteria</taxon>
        <taxon>Bacillati</taxon>
        <taxon>Actinomycetota</taxon>
        <taxon>Actinomycetes</taxon>
        <taxon>Mycobacteriales</taxon>
        <taxon>Mycobacteriaceae</taxon>
        <taxon>Mycolicibacterium</taxon>
    </lineage>
</organism>
<dbReference type="Gene3D" id="3.30.565.10">
    <property type="entry name" value="Histidine kinase-like ATPase, C-terminal domain"/>
    <property type="match status" value="1"/>
</dbReference>
<name>A0A378T855_9MYCO</name>
<keyword evidence="1" id="KW-0808">Transferase</keyword>
<dbReference type="AlphaFoldDB" id="A0A378T855"/>